<dbReference type="Proteomes" id="UP000827976">
    <property type="component" value="Chromosome 17"/>
</dbReference>
<dbReference type="EMBL" id="CM037027">
    <property type="protein sequence ID" value="KAH7658793.1"/>
    <property type="molecule type" value="Genomic_DNA"/>
</dbReference>
<organism evidence="1 2">
    <name type="scientific">Dioscorea alata</name>
    <name type="common">Purple yam</name>
    <dbReference type="NCBI Taxonomy" id="55571"/>
    <lineage>
        <taxon>Eukaryota</taxon>
        <taxon>Viridiplantae</taxon>
        <taxon>Streptophyta</taxon>
        <taxon>Embryophyta</taxon>
        <taxon>Tracheophyta</taxon>
        <taxon>Spermatophyta</taxon>
        <taxon>Magnoliopsida</taxon>
        <taxon>Liliopsida</taxon>
        <taxon>Dioscoreales</taxon>
        <taxon>Dioscoreaceae</taxon>
        <taxon>Dioscorea</taxon>
    </lineage>
</organism>
<name>A0ACB7UET3_DIOAL</name>
<comment type="caution">
    <text evidence="1">The sequence shown here is derived from an EMBL/GenBank/DDBJ whole genome shotgun (WGS) entry which is preliminary data.</text>
</comment>
<gene>
    <name evidence="1" type="ORF">IHE45_17G113200</name>
</gene>
<sequence length="330" mass="36476">MNALPSAVICSPAVSLKLAGNRAPLLNYHITKAGLVRNVFLGTKGKCRDVDRVGVGTLFPQTSVKKRGGIFCTFSSSSDNNGSTAGDFMGNSEEYVDSSVIEAVEVKSGSDGFLIKMRDGKNLRCVHNNPHGGLLPDYAPHPAMVLKIEDGSGLLLPIIVLETPSVMLMAAIRNISIARPTIYHVVREMIEKMGYEAQLVRVTKRVHEAYFAQMYLSKVGNEQECVCFDLRPSDAINIAVRCKVPIQVNKQLAYSDGMRVVEPAKQALPGSLFDGMLFSELDRPDGQPCLDSKEFNIVRNMLIAAVEERYRDAAQWRDKLMELRAKKRNR</sequence>
<protein>
    <submittedName>
        <fullName evidence="1">Uncharacterized protein</fullName>
    </submittedName>
</protein>
<evidence type="ECO:0000313" key="1">
    <source>
        <dbReference type="EMBL" id="KAH7658793.1"/>
    </source>
</evidence>
<reference evidence="2" key="1">
    <citation type="journal article" date="2022" name="Nat. Commun.">
        <title>Chromosome evolution and the genetic basis of agronomically important traits in greater yam.</title>
        <authorList>
            <person name="Bredeson J.V."/>
            <person name="Lyons J.B."/>
            <person name="Oniyinde I.O."/>
            <person name="Okereke N.R."/>
            <person name="Kolade O."/>
            <person name="Nnabue I."/>
            <person name="Nwadili C.O."/>
            <person name="Hribova E."/>
            <person name="Parker M."/>
            <person name="Nwogha J."/>
            <person name="Shu S."/>
            <person name="Carlson J."/>
            <person name="Kariba R."/>
            <person name="Muthemba S."/>
            <person name="Knop K."/>
            <person name="Barton G.J."/>
            <person name="Sherwood A.V."/>
            <person name="Lopez-Montes A."/>
            <person name="Asiedu R."/>
            <person name="Jamnadass R."/>
            <person name="Muchugi A."/>
            <person name="Goodstein D."/>
            <person name="Egesi C.N."/>
            <person name="Featherston J."/>
            <person name="Asfaw A."/>
            <person name="Simpson G.G."/>
            <person name="Dolezel J."/>
            <person name="Hendre P.S."/>
            <person name="Van Deynze A."/>
            <person name="Kumar P.L."/>
            <person name="Obidiegwu J.E."/>
            <person name="Bhattacharjee R."/>
            <person name="Rokhsar D.S."/>
        </authorList>
    </citation>
    <scope>NUCLEOTIDE SEQUENCE [LARGE SCALE GENOMIC DNA]</scope>
    <source>
        <strain evidence="2">cv. TDa95/00328</strain>
    </source>
</reference>
<proteinExistence type="predicted"/>
<accession>A0ACB7UET3</accession>
<keyword evidence="2" id="KW-1185">Reference proteome</keyword>
<evidence type="ECO:0000313" key="2">
    <source>
        <dbReference type="Proteomes" id="UP000827976"/>
    </source>
</evidence>